<sequence>MAPPDVPAFSELSQFTLDRESLRLLPESFCRRLSVAVMGRVDPANDHAPVTVAMLHPDDLSVRYRIADFLRRPVQPVRLNRYEIDSALEVGFGAGAHSTVDVVLRAGTPLSETPTPVELVNHVLTQAVEQNASDIHLESYPDDVDLRYRVDGILHQTYTDISPDTLPEVVSRIKVMAGLDISERRRPQDGRLRALFQGPAGDKAVDFRVSVVPSPAGEDVVIRLLDATVGLVPVEKLGMTPEVRATVLRLLGNPEGLVLVTGPTGSGKTTTLYAALARLNDGRKKIITAEDPIEYVVPKVNQKQVSPQLPHLTLLRALLRQDPNVMLVGEIRDQETGSTALMAASTGHVVLGTLHTADAVGAVSRLRGLKLEDGDIAEALLAVLAQRLVRRICPECSAPATPTPEQVALLGPLLEGVQARAGQGCEACRHTGFKGRVGLFELLVVDPDLQLLIATGAPVVQLRRHARARGFRTLVEDALAKVADGVTTLHELTRVVPYRYLVTAREERKPAG</sequence>
<dbReference type="InterPro" id="IPR037257">
    <property type="entry name" value="T2SS_E_N_sf"/>
</dbReference>
<proteinExistence type="inferred from homology"/>
<evidence type="ECO:0000259" key="4">
    <source>
        <dbReference type="SMART" id="SM00382"/>
    </source>
</evidence>
<dbReference type="Pfam" id="PF05157">
    <property type="entry name" value="MshEN"/>
    <property type="match status" value="1"/>
</dbReference>
<reference evidence="6" key="1">
    <citation type="submission" date="2018-09" db="EMBL/GenBank/DDBJ databases">
        <authorList>
            <person name="Livingstone P.G."/>
            <person name="Whitworth D.E."/>
        </authorList>
    </citation>
    <scope>NUCLEOTIDE SEQUENCE [LARGE SCALE GENOMIC DNA]</scope>
    <source>
        <strain evidence="6">CA051B</strain>
    </source>
</reference>
<dbReference type="InterPro" id="IPR007831">
    <property type="entry name" value="T2SS_GspE_N"/>
</dbReference>
<protein>
    <submittedName>
        <fullName evidence="5">Type II/IV secretion system protein</fullName>
    </submittedName>
</protein>
<dbReference type="Pfam" id="PF00437">
    <property type="entry name" value="T2SSE"/>
    <property type="match status" value="1"/>
</dbReference>
<name>A0A3A8Q753_9BACT</name>
<comment type="similarity">
    <text evidence="1">Belongs to the GSP E family.</text>
</comment>
<dbReference type="InterPro" id="IPR027417">
    <property type="entry name" value="P-loop_NTPase"/>
</dbReference>
<dbReference type="Gene3D" id="3.30.300.160">
    <property type="entry name" value="Type II secretion system, protein E, N-terminal domain"/>
    <property type="match status" value="1"/>
</dbReference>
<dbReference type="CDD" id="cd01129">
    <property type="entry name" value="PulE-GspE-like"/>
    <property type="match status" value="1"/>
</dbReference>
<dbReference type="Gene3D" id="3.30.450.90">
    <property type="match status" value="1"/>
</dbReference>
<keyword evidence="3" id="KW-0067">ATP-binding</keyword>
<dbReference type="GO" id="GO:0016887">
    <property type="term" value="F:ATP hydrolysis activity"/>
    <property type="evidence" value="ECO:0007669"/>
    <property type="project" value="TreeGrafter"/>
</dbReference>
<evidence type="ECO:0000256" key="2">
    <source>
        <dbReference type="ARBA" id="ARBA00022741"/>
    </source>
</evidence>
<dbReference type="AlphaFoldDB" id="A0A3A8Q753"/>
<dbReference type="SUPFAM" id="SSF160246">
    <property type="entry name" value="EspE N-terminal domain-like"/>
    <property type="match status" value="1"/>
</dbReference>
<dbReference type="SUPFAM" id="SSF52540">
    <property type="entry name" value="P-loop containing nucleoside triphosphate hydrolases"/>
    <property type="match status" value="1"/>
</dbReference>
<dbReference type="EMBL" id="RAWB01000050">
    <property type="protein sequence ID" value="RKH64476.1"/>
    <property type="molecule type" value="Genomic_DNA"/>
</dbReference>
<dbReference type="SMART" id="SM00382">
    <property type="entry name" value="AAA"/>
    <property type="match status" value="1"/>
</dbReference>
<dbReference type="RefSeq" id="WP_120642683.1">
    <property type="nucleotide sequence ID" value="NZ_RAWB01000050.1"/>
</dbReference>
<dbReference type="GO" id="GO:0005886">
    <property type="term" value="C:plasma membrane"/>
    <property type="evidence" value="ECO:0007669"/>
    <property type="project" value="TreeGrafter"/>
</dbReference>
<evidence type="ECO:0000313" key="6">
    <source>
        <dbReference type="Proteomes" id="UP000272888"/>
    </source>
</evidence>
<gene>
    <name evidence="5" type="ORF">D7V93_07290</name>
</gene>
<feature type="domain" description="AAA+ ATPase" evidence="4">
    <location>
        <begin position="254"/>
        <end position="373"/>
    </location>
</feature>
<dbReference type="InterPro" id="IPR001482">
    <property type="entry name" value="T2SS/T4SS_dom"/>
</dbReference>
<organism evidence="5 6">
    <name type="scientific">Corallococcus llansteffanensis</name>
    <dbReference type="NCBI Taxonomy" id="2316731"/>
    <lineage>
        <taxon>Bacteria</taxon>
        <taxon>Pseudomonadati</taxon>
        <taxon>Myxococcota</taxon>
        <taxon>Myxococcia</taxon>
        <taxon>Myxococcales</taxon>
        <taxon>Cystobacterineae</taxon>
        <taxon>Myxococcaceae</taxon>
        <taxon>Corallococcus</taxon>
    </lineage>
</organism>
<evidence type="ECO:0000256" key="1">
    <source>
        <dbReference type="ARBA" id="ARBA00006611"/>
    </source>
</evidence>
<dbReference type="InterPro" id="IPR003593">
    <property type="entry name" value="AAA+_ATPase"/>
</dbReference>
<dbReference type="PANTHER" id="PTHR30258:SF2">
    <property type="entry name" value="COMG OPERON PROTEIN 1"/>
    <property type="match status" value="1"/>
</dbReference>
<keyword evidence="2" id="KW-0547">Nucleotide-binding</keyword>
<dbReference type="PANTHER" id="PTHR30258">
    <property type="entry name" value="TYPE II SECRETION SYSTEM PROTEIN GSPE-RELATED"/>
    <property type="match status" value="1"/>
</dbReference>
<accession>A0A3A8Q753</accession>
<comment type="caution">
    <text evidence="5">The sequence shown here is derived from an EMBL/GenBank/DDBJ whole genome shotgun (WGS) entry which is preliminary data.</text>
</comment>
<dbReference type="Proteomes" id="UP000272888">
    <property type="component" value="Unassembled WGS sequence"/>
</dbReference>
<dbReference type="Gene3D" id="3.40.50.300">
    <property type="entry name" value="P-loop containing nucleotide triphosphate hydrolases"/>
    <property type="match status" value="1"/>
</dbReference>
<dbReference type="GO" id="GO:0005524">
    <property type="term" value="F:ATP binding"/>
    <property type="evidence" value="ECO:0007669"/>
    <property type="project" value="UniProtKB-KW"/>
</dbReference>
<keyword evidence="6" id="KW-1185">Reference proteome</keyword>
<evidence type="ECO:0000313" key="5">
    <source>
        <dbReference type="EMBL" id="RKH64476.1"/>
    </source>
</evidence>
<evidence type="ECO:0000256" key="3">
    <source>
        <dbReference type="ARBA" id="ARBA00022840"/>
    </source>
</evidence>